<comment type="caution">
    <text evidence="2">The sequence shown here is derived from an EMBL/GenBank/DDBJ whole genome shotgun (WGS) entry which is preliminary data.</text>
</comment>
<evidence type="ECO:0000313" key="3">
    <source>
        <dbReference type="Proteomes" id="UP000298663"/>
    </source>
</evidence>
<evidence type="ECO:0000256" key="1">
    <source>
        <dbReference type="SAM" id="MobiDB-lite"/>
    </source>
</evidence>
<protein>
    <submittedName>
        <fullName evidence="2">Uncharacterized protein</fullName>
    </submittedName>
</protein>
<evidence type="ECO:0000313" key="2">
    <source>
        <dbReference type="EMBL" id="TKR58409.1"/>
    </source>
</evidence>
<proteinExistence type="predicted"/>
<gene>
    <name evidence="2" type="ORF">L596_029857</name>
</gene>
<feature type="region of interest" description="Disordered" evidence="1">
    <location>
        <begin position="98"/>
        <end position="127"/>
    </location>
</feature>
<keyword evidence="3" id="KW-1185">Reference proteome</keyword>
<reference evidence="2 3" key="2">
    <citation type="journal article" date="2019" name="G3 (Bethesda)">
        <title>Hybrid Assembly of the Genome of the Entomopathogenic Nematode Steinernema carpocapsae Identifies the X-Chromosome.</title>
        <authorList>
            <person name="Serra L."/>
            <person name="Macchietto M."/>
            <person name="Macias-Munoz A."/>
            <person name="McGill C.J."/>
            <person name="Rodriguez I.M."/>
            <person name="Rodriguez B."/>
            <person name="Murad R."/>
            <person name="Mortazavi A."/>
        </authorList>
    </citation>
    <scope>NUCLEOTIDE SEQUENCE [LARGE SCALE GENOMIC DNA]</scope>
    <source>
        <strain evidence="2 3">ALL</strain>
    </source>
</reference>
<dbReference type="Proteomes" id="UP000298663">
    <property type="component" value="Unassembled WGS sequence"/>
</dbReference>
<name>A0A4U5LR18_STECR</name>
<sequence>MDTIPRLFTKAVQVVLMKQTDLFGPWAFSAFFERRRKNPLEPADLYVKDLELLPNRLPKNGLRGRWDLLHGLVVLSAFLGSLPDRLTNANCYRSFLSSSSQKSCRYAGPPNDPNDDQYGNEIDPMTA</sequence>
<dbReference type="AlphaFoldDB" id="A0A4U5LR18"/>
<organism evidence="2 3">
    <name type="scientific">Steinernema carpocapsae</name>
    <name type="common">Entomopathogenic nematode</name>
    <dbReference type="NCBI Taxonomy" id="34508"/>
    <lineage>
        <taxon>Eukaryota</taxon>
        <taxon>Metazoa</taxon>
        <taxon>Ecdysozoa</taxon>
        <taxon>Nematoda</taxon>
        <taxon>Chromadorea</taxon>
        <taxon>Rhabditida</taxon>
        <taxon>Tylenchina</taxon>
        <taxon>Panagrolaimomorpha</taxon>
        <taxon>Strongyloidoidea</taxon>
        <taxon>Steinernematidae</taxon>
        <taxon>Steinernema</taxon>
    </lineage>
</organism>
<reference evidence="2 3" key="1">
    <citation type="journal article" date="2015" name="Genome Biol.">
        <title>Comparative genomics of Steinernema reveals deeply conserved gene regulatory networks.</title>
        <authorList>
            <person name="Dillman A.R."/>
            <person name="Macchietto M."/>
            <person name="Porter C.F."/>
            <person name="Rogers A."/>
            <person name="Williams B."/>
            <person name="Antoshechkin I."/>
            <person name="Lee M.M."/>
            <person name="Goodwin Z."/>
            <person name="Lu X."/>
            <person name="Lewis E.E."/>
            <person name="Goodrich-Blair H."/>
            <person name="Stock S.P."/>
            <person name="Adams B.J."/>
            <person name="Sternberg P.W."/>
            <person name="Mortazavi A."/>
        </authorList>
    </citation>
    <scope>NUCLEOTIDE SEQUENCE [LARGE SCALE GENOMIC DNA]</scope>
    <source>
        <strain evidence="2 3">ALL</strain>
    </source>
</reference>
<accession>A0A4U5LR18</accession>
<dbReference type="EMBL" id="AZBU02000013">
    <property type="protein sequence ID" value="TKR58409.1"/>
    <property type="molecule type" value="Genomic_DNA"/>
</dbReference>